<dbReference type="InterPro" id="IPR051177">
    <property type="entry name" value="CIK-Related_Protein"/>
</dbReference>
<evidence type="ECO:0000313" key="4">
    <source>
        <dbReference type="Proteomes" id="UP000218811"/>
    </source>
</evidence>
<accession>A0A2H3J8W9</accession>
<dbReference type="Pfam" id="PF00069">
    <property type="entry name" value="Pkinase"/>
    <property type="match status" value="1"/>
</dbReference>
<dbReference type="InterPro" id="IPR000719">
    <property type="entry name" value="Prot_kinase_dom"/>
</dbReference>
<feature type="compositionally biased region" description="Pro residues" evidence="1">
    <location>
        <begin position="683"/>
        <end position="692"/>
    </location>
</feature>
<dbReference type="STRING" id="742152.A0A2H3J8W9"/>
<dbReference type="PANTHER" id="PTHR12984">
    <property type="entry name" value="SCY1-RELATED S/T PROTEIN KINASE-LIKE"/>
    <property type="match status" value="1"/>
</dbReference>
<sequence length="858" mass="93112">MFAVASSFFARTNISQSYNIGGSSITSRTSTPTPSGTQTAALPANAPHAPPFNVGPWRIQSATHKVTNKRVSVWSADKKSQEMERMGPASKERTIEVLKVEASALGRLRHPCILEMVEPLEETRNELIFATEPVISSLHLSIPSSLQYTPLVELDEVEIQKGILQICKGLSFLHTSARTIHSNLSPEAILINGSGDWKISGLGLTIPLSGPGGGPTRWEFPTFDGRVSPYTQRSFDYMAPEYALDEVLDPASDMYSLGCLMYAVHCKGNPPFKNHGSLSSLRDNAGKPIPGMERLDSELRVLLSSLITRHTHSRPSPDRLPADPFFSSLPISTLNFLDRSNFAAKTHEEKISFMKGLTSVLDRFSDGLRIRKILPSLVEEMKDTQLLPYILPNIFAISQILSSSQFAGLVLPSLKPLFTIKEPPQNMLTLLDNLQLLQDKTEKAVFREHVLPLVYNALESEHAIVQERALKAVPSLCETIDYAEVQGVLFPRVALVFTKTRVLSVKVATLVTFLAMVKTLDQSSLTQKLVPLLSKIRTKEPAVTMATLAVQEAMGMKVDREAVATLVLPQLWAMSMGPLLTVSQFKRFMEVIRKLGDRVEREHDQYLRDSQRIEDRSTSENGTADTSSANGTVDFASLISSTNGAATVKADTVIDSSSNWEDDVWGSIFTNGPSTPALQSPPAISPPAPQPLQPQVQSLPSTPRPSTTRTASSSGTVSRSARGLGASPVPASSFNAASFTQATNTPPAFNASSFTQAINTPPILAQQTRSSLSTMAPLVPQTQPTLTPATSPPPAPNYNISLTPAQPMLTMSSPPLFASPPSMANPLVPSRPTPPAWPSNGAPKQLTKNDWGDFDPLA</sequence>
<dbReference type="AlphaFoldDB" id="A0A2H3J8W9"/>
<evidence type="ECO:0000259" key="2">
    <source>
        <dbReference type="PROSITE" id="PS50011"/>
    </source>
</evidence>
<name>A0A2H3J8W9_WOLCO</name>
<organism evidence="3 4">
    <name type="scientific">Wolfiporia cocos (strain MD-104)</name>
    <name type="common">Brown rot fungus</name>
    <dbReference type="NCBI Taxonomy" id="742152"/>
    <lineage>
        <taxon>Eukaryota</taxon>
        <taxon>Fungi</taxon>
        <taxon>Dikarya</taxon>
        <taxon>Basidiomycota</taxon>
        <taxon>Agaricomycotina</taxon>
        <taxon>Agaricomycetes</taxon>
        <taxon>Polyporales</taxon>
        <taxon>Phaeolaceae</taxon>
        <taxon>Wolfiporia</taxon>
    </lineage>
</organism>
<feature type="domain" description="Protein kinase" evidence="2">
    <location>
        <begin position="12"/>
        <end position="326"/>
    </location>
</feature>
<gene>
    <name evidence="3" type="ORF">WOLCODRAFT_161735</name>
</gene>
<dbReference type="PANTHER" id="PTHR12984:SF6">
    <property type="entry name" value="SCY1-LIKE PROTEIN 2"/>
    <property type="match status" value="1"/>
</dbReference>
<dbReference type="Proteomes" id="UP000218811">
    <property type="component" value="Unassembled WGS sequence"/>
</dbReference>
<dbReference type="SUPFAM" id="SSF48371">
    <property type="entry name" value="ARM repeat"/>
    <property type="match status" value="1"/>
</dbReference>
<feature type="region of interest" description="Disordered" evidence="1">
    <location>
        <begin position="665"/>
        <end position="729"/>
    </location>
</feature>
<keyword evidence="4" id="KW-1185">Reference proteome</keyword>
<dbReference type="SMART" id="SM00220">
    <property type="entry name" value="S_TKc"/>
    <property type="match status" value="1"/>
</dbReference>
<dbReference type="OrthoDB" id="79687at2759"/>
<feature type="compositionally biased region" description="Basic and acidic residues" evidence="1">
    <location>
        <begin position="606"/>
        <end position="618"/>
    </location>
</feature>
<feature type="region of interest" description="Disordered" evidence="1">
    <location>
        <begin position="811"/>
        <end position="858"/>
    </location>
</feature>
<evidence type="ECO:0000313" key="3">
    <source>
        <dbReference type="EMBL" id="PCH38660.1"/>
    </source>
</evidence>
<dbReference type="InterPro" id="IPR011009">
    <property type="entry name" value="Kinase-like_dom_sf"/>
</dbReference>
<dbReference type="InterPro" id="IPR016024">
    <property type="entry name" value="ARM-type_fold"/>
</dbReference>
<proteinExistence type="predicted"/>
<dbReference type="Gene3D" id="1.25.10.10">
    <property type="entry name" value="Leucine-rich Repeat Variant"/>
    <property type="match status" value="1"/>
</dbReference>
<feature type="region of interest" description="Disordered" evidence="1">
    <location>
        <begin position="606"/>
        <end position="630"/>
    </location>
</feature>
<dbReference type="OMA" id="MAHKCIP"/>
<feature type="region of interest" description="Disordered" evidence="1">
    <location>
        <begin position="20"/>
        <end position="47"/>
    </location>
</feature>
<dbReference type="Gene3D" id="1.10.510.10">
    <property type="entry name" value="Transferase(Phosphotransferase) domain 1"/>
    <property type="match status" value="1"/>
</dbReference>
<dbReference type="CDD" id="cd14011">
    <property type="entry name" value="PK_SCY1_like"/>
    <property type="match status" value="1"/>
</dbReference>
<feature type="compositionally biased region" description="Polar residues" evidence="1">
    <location>
        <begin position="619"/>
        <end position="630"/>
    </location>
</feature>
<dbReference type="Gene3D" id="3.30.200.20">
    <property type="entry name" value="Phosphorylase Kinase, domain 1"/>
    <property type="match status" value="1"/>
</dbReference>
<dbReference type="GO" id="GO:0005524">
    <property type="term" value="F:ATP binding"/>
    <property type="evidence" value="ECO:0007669"/>
    <property type="project" value="InterPro"/>
</dbReference>
<dbReference type="PROSITE" id="PS50011">
    <property type="entry name" value="PROTEIN_KINASE_DOM"/>
    <property type="match status" value="1"/>
</dbReference>
<dbReference type="SUPFAM" id="SSF56112">
    <property type="entry name" value="Protein kinase-like (PK-like)"/>
    <property type="match status" value="1"/>
</dbReference>
<dbReference type="InterPro" id="IPR011989">
    <property type="entry name" value="ARM-like"/>
</dbReference>
<dbReference type="GO" id="GO:0004672">
    <property type="term" value="F:protein kinase activity"/>
    <property type="evidence" value="ECO:0007669"/>
    <property type="project" value="InterPro"/>
</dbReference>
<reference evidence="3 4" key="1">
    <citation type="journal article" date="2012" name="Science">
        <title>The Paleozoic origin of enzymatic lignin decomposition reconstructed from 31 fungal genomes.</title>
        <authorList>
            <person name="Floudas D."/>
            <person name="Binder M."/>
            <person name="Riley R."/>
            <person name="Barry K."/>
            <person name="Blanchette R.A."/>
            <person name="Henrissat B."/>
            <person name="Martinez A.T."/>
            <person name="Otillar R."/>
            <person name="Spatafora J.W."/>
            <person name="Yadav J.S."/>
            <person name="Aerts A."/>
            <person name="Benoit I."/>
            <person name="Boyd A."/>
            <person name="Carlson A."/>
            <person name="Copeland A."/>
            <person name="Coutinho P.M."/>
            <person name="de Vries R.P."/>
            <person name="Ferreira P."/>
            <person name="Findley K."/>
            <person name="Foster B."/>
            <person name="Gaskell J."/>
            <person name="Glotzer D."/>
            <person name="Gorecki P."/>
            <person name="Heitman J."/>
            <person name="Hesse C."/>
            <person name="Hori C."/>
            <person name="Igarashi K."/>
            <person name="Jurgens J.A."/>
            <person name="Kallen N."/>
            <person name="Kersten P."/>
            <person name="Kohler A."/>
            <person name="Kuees U."/>
            <person name="Kumar T.K.A."/>
            <person name="Kuo A."/>
            <person name="LaButti K."/>
            <person name="Larrondo L.F."/>
            <person name="Lindquist E."/>
            <person name="Ling A."/>
            <person name="Lombard V."/>
            <person name="Lucas S."/>
            <person name="Lundell T."/>
            <person name="Martin R."/>
            <person name="McLaughlin D.J."/>
            <person name="Morgenstern I."/>
            <person name="Morin E."/>
            <person name="Murat C."/>
            <person name="Nagy L.G."/>
            <person name="Nolan M."/>
            <person name="Ohm R.A."/>
            <person name="Patyshakuliyeva A."/>
            <person name="Rokas A."/>
            <person name="Ruiz-Duenas F.J."/>
            <person name="Sabat G."/>
            <person name="Salamov A."/>
            <person name="Samejima M."/>
            <person name="Schmutz J."/>
            <person name="Slot J.C."/>
            <person name="St John F."/>
            <person name="Stenlid J."/>
            <person name="Sun H."/>
            <person name="Sun S."/>
            <person name="Syed K."/>
            <person name="Tsang A."/>
            <person name="Wiebenga A."/>
            <person name="Young D."/>
            <person name="Pisabarro A."/>
            <person name="Eastwood D.C."/>
            <person name="Martin F."/>
            <person name="Cullen D."/>
            <person name="Grigoriev I.V."/>
            <person name="Hibbett D.S."/>
        </authorList>
    </citation>
    <scope>NUCLEOTIDE SEQUENCE [LARGE SCALE GENOMIC DNA]</scope>
    <source>
        <strain evidence="3 4">MD-104</strain>
    </source>
</reference>
<evidence type="ECO:0000256" key="1">
    <source>
        <dbReference type="SAM" id="MobiDB-lite"/>
    </source>
</evidence>
<dbReference type="EMBL" id="KB467942">
    <property type="protein sequence ID" value="PCH38660.1"/>
    <property type="molecule type" value="Genomic_DNA"/>
</dbReference>
<protein>
    <recommendedName>
        <fullName evidence="2">Protein kinase domain-containing protein</fullName>
    </recommendedName>
</protein>
<feature type="compositionally biased region" description="Low complexity" evidence="1">
    <location>
        <begin position="693"/>
        <end position="723"/>
    </location>
</feature>